<sequence>MRICCWEEEERQVGNLRENKSLKYATVPGCVRRSSAEKRRLLGSSQLVGEGARTPPEPHRGTLEQGAGCSPLHRNKKPAGELDSGVGLMSTPGFQPEQKMTGW</sequence>
<keyword evidence="3" id="KW-1185">Reference proteome</keyword>
<gene>
    <name evidence="2" type="ORF">D4764_12G0011790</name>
</gene>
<proteinExistence type="predicted"/>
<accession>A0A5C6PFK5</accession>
<protein>
    <submittedName>
        <fullName evidence="2">Uncharacterized protein</fullName>
    </submittedName>
</protein>
<evidence type="ECO:0000256" key="1">
    <source>
        <dbReference type="SAM" id="MobiDB-lite"/>
    </source>
</evidence>
<evidence type="ECO:0000313" key="3">
    <source>
        <dbReference type="Proteomes" id="UP000324091"/>
    </source>
</evidence>
<dbReference type="AlphaFoldDB" id="A0A5C6PFK5"/>
<dbReference type="EMBL" id="RHFK02000004">
    <property type="protein sequence ID" value="TWW77789.1"/>
    <property type="molecule type" value="Genomic_DNA"/>
</dbReference>
<feature type="region of interest" description="Disordered" evidence="1">
    <location>
        <begin position="42"/>
        <end position="103"/>
    </location>
</feature>
<comment type="caution">
    <text evidence="2">The sequence shown here is derived from an EMBL/GenBank/DDBJ whole genome shotgun (WGS) entry which is preliminary data.</text>
</comment>
<evidence type="ECO:0000313" key="2">
    <source>
        <dbReference type="EMBL" id="TWW77789.1"/>
    </source>
</evidence>
<dbReference type="Proteomes" id="UP000324091">
    <property type="component" value="Chromosome 12"/>
</dbReference>
<name>A0A5C6PFK5_9TELE</name>
<organism evidence="2 3">
    <name type="scientific">Takifugu flavidus</name>
    <name type="common">sansaifugu</name>
    <dbReference type="NCBI Taxonomy" id="433684"/>
    <lineage>
        <taxon>Eukaryota</taxon>
        <taxon>Metazoa</taxon>
        <taxon>Chordata</taxon>
        <taxon>Craniata</taxon>
        <taxon>Vertebrata</taxon>
        <taxon>Euteleostomi</taxon>
        <taxon>Actinopterygii</taxon>
        <taxon>Neopterygii</taxon>
        <taxon>Teleostei</taxon>
        <taxon>Neoteleostei</taxon>
        <taxon>Acanthomorphata</taxon>
        <taxon>Eupercaria</taxon>
        <taxon>Tetraodontiformes</taxon>
        <taxon>Tetradontoidea</taxon>
        <taxon>Tetraodontidae</taxon>
        <taxon>Takifugu</taxon>
    </lineage>
</organism>
<reference evidence="2 3" key="1">
    <citation type="submission" date="2019-04" db="EMBL/GenBank/DDBJ databases">
        <title>Chromosome genome assembly for Takifugu flavidus.</title>
        <authorList>
            <person name="Xiao S."/>
        </authorList>
    </citation>
    <scope>NUCLEOTIDE SEQUENCE [LARGE SCALE GENOMIC DNA]</scope>
    <source>
        <strain evidence="2">HTHZ2018</strain>
        <tissue evidence="2">Muscle</tissue>
    </source>
</reference>